<evidence type="ECO:0000313" key="2">
    <source>
        <dbReference type="EMBL" id="MDQ0158837.1"/>
    </source>
</evidence>
<dbReference type="InterPro" id="IPR027417">
    <property type="entry name" value="P-loop_NTPase"/>
</dbReference>
<dbReference type="Gene3D" id="3.40.50.300">
    <property type="entry name" value="P-loop containing nucleotide triphosphate hydrolases"/>
    <property type="match status" value="1"/>
</dbReference>
<accession>A0ABT9VD29</accession>
<name>A0ABT9VD29_9BACI</name>
<dbReference type="EMBL" id="JAUSTQ010000002">
    <property type="protein sequence ID" value="MDQ0158837.1"/>
    <property type="molecule type" value="Genomic_DNA"/>
</dbReference>
<proteinExistence type="predicted"/>
<sequence length="269" mass="31033">MKSAEKILNVDTQPEILNDYVCDGCGEQVEEKSVVIPVGPKKGERTTVHDGCRCEDRELAKKAIQNREQAIERKNKTMFRQQSLLNQSLWDAAFENYEATNDDLAKAKERLQDFAETFSRDNPQSFIINGNYGTGKSHLSVAVTKRLMERGYSCLFLSVPKLLSKIKETHNRNSDFSEYEVMEFVQSVDLLVLDDLGAEYTNLRKENDNWTQTKLFEVIDSRAGKSTIYTTNLDSEELVKKINERNLSRVMENVEVVKMFGQDYRRKEF</sequence>
<dbReference type="SUPFAM" id="SSF52540">
    <property type="entry name" value="P-loop containing nucleoside triphosphate hydrolases"/>
    <property type="match status" value="1"/>
</dbReference>
<evidence type="ECO:0000259" key="1">
    <source>
        <dbReference type="Pfam" id="PF01695"/>
    </source>
</evidence>
<dbReference type="Proteomes" id="UP001224359">
    <property type="component" value="Unassembled WGS sequence"/>
</dbReference>
<gene>
    <name evidence="2" type="ORF">J2S77_000793</name>
</gene>
<dbReference type="RefSeq" id="WP_306974832.1">
    <property type="nucleotide sequence ID" value="NZ_JAUSTQ010000002.1"/>
</dbReference>
<protein>
    <submittedName>
        <fullName evidence="2">DNA replication protein DnaC</fullName>
    </submittedName>
</protein>
<dbReference type="InterPro" id="IPR002611">
    <property type="entry name" value="IstB_ATP-bd"/>
</dbReference>
<keyword evidence="3" id="KW-1185">Reference proteome</keyword>
<dbReference type="PANTHER" id="PTHR30050">
    <property type="entry name" value="CHROMOSOMAL REPLICATION INITIATOR PROTEIN DNAA"/>
    <property type="match status" value="1"/>
</dbReference>
<comment type="caution">
    <text evidence="2">The sequence shown here is derived from an EMBL/GenBank/DDBJ whole genome shotgun (WGS) entry which is preliminary data.</text>
</comment>
<organism evidence="2 3">
    <name type="scientific">Alkalibacillus salilacus</name>
    <dbReference type="NCBI Taxonomy" id="284582"/>
    <lineage>
        <taxon>Bacteria</taxon>
        <taxon>Bacillati</taxon>
        <taxon>Bacillota</taxon>
        <taxon>Bacilli</taxon>
        <taxon>Bacillales</taxon>
        <taxon>Bacillaceae</taxon>
        <taxon>Alkalibacillus</taxon>
    </lineage>
</organism>
<reference evidence="2 3" key="1">
    <citation type="submission" date="2023-07" db="EMBL/GenBank/DDBJ databases">
        <title>Genomic Encyclopedia of Type Strains, Phase IV (KMG-IV): sequencing the most valuable type-strain genomes for metagenomic binning, comparative biology and taxonomic classification.</title>
        <authorList>
            <person name="Goeker M."/>
        </authorList>
    </citation>
    <scope>NUCLEOTIDE SEQUENCE [LARGE SCALE GENOMIC DNA]</scope>
    <source>
        <strain evidence="2 3">DSM 16460</strain>
    </source>
</reference>
<dbReference type="Pfam" id="PF01695">
    <property type="entry name" value="IstB_IS21"/>
    <property type="match status" value="1"/>
</dbReference>
<dbReference type="PANTHER" id="PTHR30050:SF4">
    <property type="entry name" value="ATP-BINDING PROTEIN RV3427C IN INSERTION SEQUENCE-RELATED"/>
    <property type="match status" value="1"/>
</dbReference>
<evidence type="ECO:0000313" key="3">
    <source>
        <dbReference type="Proteomes" id="UP001224359"/>
    </source>
</evidence>
<feature type="domain" description="IstB-like ATP-binding" evidence="1">
    <location>
        <begin position="80"/>
        <end position="268"/>
    </location>
</feature>